<dbReference type="Proteomes" id="UP001157440">
    <property type="component" value="Unassembled WGS sequence"/>
</dbReference>
<dbReference type="InterPro" id="IPR005183">
    <property type="entry name" value="DUF305_CopM-like"/>
</dbReference>
<proteinExistence type="predicted"/>
<feature type="region of interest" description="Disordered" evidence="1">
    <location>
        <begin position="1"/>
        <end position="22"/>
    </location>
</feature>
<accession>A0AA37TEG3</accession>
<feature type="domain" description="DUF305" evidence="2">
    <location>
        <begin position="79"/>
        <end position="188"/>
    </location>
</feature>
<evidence type="ECO:0000313" key="3">
    <source>
        <dbReference type="EMBL" id="GLS72486.1"/>
    </source>
</evidence>
<name>A0AA37TEG3_9HYPH</name>
<gene>
    <name evidence="3" type="ORF">GCM10007890_45010</name>
</gene>
<reference evidence="4" key="1">
    <citation type="journal article" date="2019" name="Int. J. Syst. Evol. Microbiol.">
        <title>The Global Catalogue of Microorganisms (GCM) 10K type strain sequencing project: providing services to taxonomists for standard genome sequencing and annotation.</title>
        <authorList>
            <consortium name="The Broad Institute Genomics Platform"/>
            <consortium name="The Broad Institute Genome Sequencing Center for Infectious Disease"/>
            <person name="Wu L."/>
            <person name="Ma J."/>
        </authorList>
    </citation>
    <scope>NUCLEOTIDE SEQUENCE [LARGE SCALE GENOMIC DNA]</scope>
    <source>
        <strain evidence="4">NBRC 103632</strain>
    </source>
</reference>
<dbReference type="Gene3D" id="1.20.1260.10">
    <property type="match status" value="1"/>
</dbReference>
<dbReference type="RefSeq" id="WP_236961632.1">
    <property type="nucleotide sequence ID" value="NZ_CP097484.1"/>
</dbReference>
<evidence type="ECO:0000313" key="4">
    <source>
        <dbReference type="Proteomes" id="UP001157440"/>
    </source>
</evidence>
<dbReference type="PANTHER" id="PTHR36933">
    <property type="entry name" value="SLL0788 PROTEIN"/>
    <property type="match status" value="1"/>
</dbReference>
<dbReference type="EMBL" id="BSPL01000023">
    <property type="protein sequence ID" value="GLS72486.1"/>
    <property type="molecule type" value="Genomic_DNA"/>
</dbReference>
<protein>
    <recommendedName>
        <fullName evidence="2">DUF305 domain-containing protein</fullName>
    </recommendedName>
</protein>
<dbReference type="InterPro" id="IPR012347">
    <property type="entry name" value="Ferritin-like"/>
</dbReference>
<evidence type="ECO:0000259" key="2">
    <source>
        <dbReference type="Pfam" id="PF03713"/>
    </source>
</evidence>
<dbReference type="AlphaFoldDB" id="A0AA37TEG3"/>
<dbReference type="Pfam" id="PF03713">
    <property type="entry name" value="DUF305"/>
    <property type="match status" value="1"/>
</dbReference>
<organism evidence="3 4">
    <name type="scientific">Methylobacterium tardum</name>
    <dbReference type="NCBI Taxonomy" id="374432"/>
    <lineage>
        <taxon>Bacteria</taxon>
        <taxon>Pseudomonadati</taxon>
        <taxon>Pseudomonadota</taxon>
        <taxon>Alphaproteobacteria</taxon>
        <taxon>Hyphomicrobiales</taxon>
        <taxon>Methylobacteriaceae</taxon>
        <taxon>Methylobacterium</taxon>
    </lineage>
</organism>
<evidence type="ECO:0000256" key="1">
    <source>
        <dbReference type="SAM" id="MobiDB-lite"/>
    </source>
</evidence>
<comment type="caution">
    <text evidence="3">The sequence shown here is derived from an EMBL/GenBank/DDBJ whole genome shotgun (WGS) entry which is preliminary data.</text>
</comment>
<dbReference type="PANTHER" id="PTHR36933:SF1">
    <property type="entry name" value="SLL0788 PROTEIN"/>
    <property type="match status" value="1"/>
</dbReference>
<sequence length="198" mass="21202">MPPVCRDLPENDRLNPDGAAEPAVPIDQLEEMIMNVRTLTLAMTLALTGIGAALAADNDHGSNDHGSMQAPSFELPATCKAASAGKESSMKDMQGHMSMAMQGMSGQATDTQKGLQHAMMQMNGPMMEGMMAGDPDVAWICAMIPHHMGAIAMAQVGLRNGDNPEAKKIAEKSIQEQEKSIKELTAWLDKNARKEGKQ</sequence>
<keyword evidence="4" id="KW-1185">Reference proteome</keyword>